<evidence type="ECO:0000256" key="8">
    <source>
        <dbReference type="HAMAP-Rule" id="MF_01331"/>
    </source>
</evidence>
<dbReference type="InterPro" id="IPR001063">
    <property type="entry name" value="Ribosomal_uL22"/>
</dbReference>
<dbReference type="HAMAP" id="MF_01331_B">
    <property type="entry name" value="Ribosomal_uL22_B"/>
    <property type="match status" value="1"/>
</dbReference>
<sequence>MNNNRFECHASAKYIRTSTHKSRRVLKQIQGKSYSEARLILEFMPYRVCKTIIKILESALNNISQKTNDEIDKQELIIKEAFVNKGPVLKRFQPRAQGRAFPIRKPTCHITIKLEV</sequence>
<evidence type="ECO:0000256" key="5">
    <source>
        <dbReference type="ARBA" id="ARBA00022980"/>
    </source>
</evidence>
<evidence type="ECO:0000256" key="3">
    <source>
        <dbReference type="ARBA" id="ARBA00022730"/>
    </source>
</evidence>
<dbReference type="GO" id="GO:0019843">
    <property type="term" value="F:rRNA binding"/>
    <property type="evidence" value="ECO:0007669"/>
    <property type="project" value="UniProtKB-UniRule"/>
</dbReference>
<dbReference type="GeneID" id="33360801"/>
<dbReference type="PANTHER" id="PTHR13501:SF10">
    <property type="entry name" value="LARGE RIBOSOMAL SUBUNIT PROTEIN UL22M"/>
    <property type="match status" value="1"/>
</dbReference>
<reference evidence="11" key="1">
    <citation type="journal article" date="2017" name="J. Phycol.">
        <title>Analysis of chloroplast genomes and a supermatrix inform reclassification of the Rhodomelaceae (Rhodophyta).</title>
        <authorList>
            <person name="Diaz-Tapia P."/>
            <person name="Maggs C.A."/>
            <person name="West J.A."/>
            <person name="Verbruggen H."/>
        </authorList>
    </citation>
    <scope>NUCLEOTIDE SEQUENCE</scope>
    <source>
        <strain evidence="11">PD1388</strain>
    </source>
</reference>
<comment type="function">
    <text evidence="8 10">This protein binds specifically to 23S rRNA.</text>
</comment>
<dbReference type="GO" id="GO:0003735">
    <property type="term" value="F:structural constituent of ribosome"/>
    <property type="evidence" value="ECO:0007669"/>
    <property type="project" value="InterPro"/>
</dbReference>
<dbReference type="PANTHER" id="PTHR13501">
    <property type="entry name" value="CHLOROPLAST 50S RIBOSOMAL PROTEIN L22-RELATED"/>
    <property type="match status" value="1"/>
</dbReference>
<comment type="subcellular location">
    <subcellularLocation>
        <location evidence="8 10">Plastid</location>
        <location evidence="8 10">Chloroplast</location>
    </subcellularLocation>
</comment>
<evidence type="ECO:0000256" key="2">
    <source>
        <dbReference type="ARBA" id="ARBA00022640"/>
    </source>
</evidence>
<dbReference type="InterPro" id="IPR005727">
    <property type="entry name" value="Ribosomal_uL22_bac/chlpt-type"/>
</dbReference>
<dbReference type="GO" id="GO:0015934">
    <property type="term" value="C:large ribosomal subunit"/>
    <property type="evidence" value="ECO:0007669"/>
    <property type="project" value="InterPro"/>
</dbReference>
<dbReference type="PROSITE" id="PS00464">
    <property type="entry name" value="RIBOSOMAL_L22"/>
    <property type="match status" value="1"/>
</dbReference>
<comment type="similarity">
    <text evidence="1 8 9">Belongs to the universal ribosomal protein uL22 family.</text>
</comment>
<comment type="subunit">
    <text evidence="8">Part of the 50S ribosomal subunit.</text>
</comment>
<comment type="function">
    <text evidence="8 10">The globular domain of the protein is located near the polypeptide exit tunnel on the outside of the subunit, while an extended beta-hairpin is found that lines the wall of the exit tunnel in the center of the 70S ribosome.</text>
</comment>
<evidence type="ECO:0000313" key="11">
    <source>
        <dbReference type="EMBL" id="ARW67482.1"/>
    </source>
</evidence>
<geneLocation type="chloroplast" evidence="11"/>
<keyword evidence="3 8" id="KW-0699">rRNA-binding</keyword>
<dbReference type="GO" id="GO:0006412">
    <property type="term" value="P:translation"/>
    <property type="evidence" value="ECO:0007669"/>
    <property type="project" value="UniProtKB-UniRule"/>
</dbReference>
<dbReference type="Pfam" id="PF00237">
    <property type="entry name" value="Ribosomal_L22"/>
    <property type="match status" value="1"/>
</dbReference>
<dbReference type="InterPro" id="IPR036394">
    <property type="entry name" value="Ribosomal_uL22_sf"/>
</dbReference>
<name>A0A1Z1MNR7_9FLOR</name>
<dbReference type="AlphaFoldDB" id="A0A1Z1MNR7"/>
<evidence type="ECO:0000256" key="6">
    <source>
        <dbReference type="ARBA" id="ARBA00023274"/>
    </source>
</evidence>
<gene>
    <name evidence="8 11" type="primary">rpl22</name>
</gene>
<keyword evidence="6 8" id="KW-0687">Ribonucleoprotein</keyword>
<dbReference type="InterPro" id="IPR047867">
    <property type="entry name" value="Ribosomal_uL22_bac/org-type"/>
</dbReference>
<protein>
    <recommendedName>
        <fullName evidence="7 8">Large ribosomal subunit protein uL22c</fullName>
    </recommendedName>
</protein>
<evidence type="ECO:0000256" key="9">
    <source>
        <dbReference type="RuleBase" id="RU004005"/>
    </source>
</evidence>
<evidence type="ECO:0000256" key="7">
    <source>
        <dbReference type="ARBA" id="ARBA00035285"/>
    </source>
</evidence>
<dbReference type="InterPro" id="IPR018260">
    <property type="entry name" value="Ribosomal_uL22_CS"/>
</dbReference>
<dbReference type="CDD" id="cd00336">
    <property type="entry name" value="Ribosomal_L22"/>
    <property type="match status" value="1"/>
</dbReference>
<keyword evidence="4 8" id="KW-0694">RNA-binding</keyword>
<keyword evidence="2 11" id="KW-0934">Plastid</keyword>
<dbReference type="RefSeq" id="YP_009398296.1">
    <property type="nucleotide sequence ID" value="NC_035291.1"/>
</dbReference>
<dbReference type="Gene3D" id="3.90.470.10">
    <property type="entry name" value="Ribosomal protein L22/L17"/>
    <property type="match status" value="1"/>
</dbReference>
<dbReference type="EMBL" id="MF101447">
    <property type="protein sequence ID" value="ARW67482.1"/>
    <property type="molecule type" value="Genomic_DNA"/>
</dbReference>
<dbReference type="NCBIfam" id="TIGR01044">
    <property type="entry name" value="rplV_bact"/>
    <property type="match status" value="1"/>
</dbReference>
<accession>A0A1Z1MNR7</accession>
<proteinExistence type="inferred from homology"/>
<organism evidence="11">
    <name type="scientific">Thaumatella adunca</name>
    <dbReference type="NCBI Taxonomy" id="2006976"/>
    <lineage>
        <taxon>Eukaryota</taxon>
        <taxon>Rhodophyta</taxon>
        <taxon>Florideophyceae</taxon>
        <taxon>Rhodymeniophycidae</taxon>
        <taxon>Ceramiales</taxon>
        <taxon>Rhodomelaceae</taxon>
        <taxon>Thaumatella</taxon>
    </lineage>
</organism>
<keyword evidence="5 8" id="KW-0689">Ribosomal protein</keyword>
<evidence type="ECO:0000256" key="4">
    <source>
        <dbReference type="ARBA" id="ARBA00022884"/>
    </source>
</evidence>
<keyword evidence="11" id="KW-0150">Chloroplast</keyword>
<dbReference type="GO" id="GO:0009507">
    <property type="term" value="C:chloroplast"/>
    <property type="evidence" value="ECO:0007669"/>
    <property type="project" value="UniProtKB-SubCell"/>
</dbReference>
<dbReference type="SUPFAM" id="SSF54843">
    <property type="entry name" value="Ribosomal protein L22"/>
    <property type="match status" value="1"/>
</dbReference>
<evidence type="ECO:0000256" key="10">
    <source>
        <dbReference type="RuleBase" id="RU004009"/>
    </source>
</evidence>
<evidence type="ECO:0000256" key="1">
    <source>
        <dbReference type="ARBA" id="ARBA00009451"/>
    </source>
</evidence>